<accession>A0AAD3RCQ6</accession>
<organism evidence="1 2">
    <name type="scientific">Lates japonicus</name>
    <name type="common">Japanese lates</name>
    <dbReference type="NCBI Taxonomy" id="270547"/>
    <lineage>
        <taxon>Eukaryota</taxon>
        <taxon>Metazoa</taxon>
        <taxon>Chordata</taxon>
        <taxon>Craniata</taxon>
        <taxon>Vertebrata</taxon>
        <taxon>Euteleostomi</taxon>
        <taxon>Actinopterygii</taxon>
        <taxon>Neopterygii</taxon>
        <taxon>Teleostei</taxon>
        <taxon>Neoteleostei</taxon>
        <taxon>Acanthomorphata</taxon>
        <taxon>Carangaria</taxon>
        <taxon>Carangaria incertae sedis</taxon>
        <taxon>Centropomidae</taxon>
        <taxon>Lates</taxon>
    </lineage>
</organism>
<gene>
    <name evidence="1" type="ORF">AKAME5_001580200</name>
</gene>
<sequence>MMFKPSKSRNLLMRGRLANTIRFKIRGKEKAILSDKPVKSLGEWFENTLKDTMRVKVEAGQTEDWM</sequence>
<dbReference type="Proteomes" id="UP001279410">
    <property type="component" value="Unassembled WGS sequence"/>
</dbReference>
<dbReference type="EMBL" id="BRZM01000068">
    <property type="protein sequence ID" value="GLD64248.1"/>
    <property type="molecule type" value="Genomic_DNA"/>
</dbReference>
<evidence type="ECO:0000313" key="1">
    <source>
        <dbReference type="EMBL" id="GLD64248.1"/>
    </source>
</evidence>
<dbReference type="AlphaFoldDB" id="A0AAD3RCQ6"/>
<protein>
    <submittedName>
        <fullName evidence="1">Uncharacterized protein</fullName>
    </submittedName>
</protein>
<keyword evidence="2" id="KW-1185">Reference proteome</keyword>
<proteinExistence type="predicted"/>
<comment type="caution">
    <text evidence="1">The sequence shown here is derived from an EMBL/GenBank/DDBJ whole genome shotgun (WGS) entry which is preliminary data.</text>
</comment>
<evidence type="ECO:0000313" key="2">
    <source>
        <dbReference type="Proteomes" id="UP001279410"/>
    </source>
</evidence>
<name>A0AAD3RCQ6_LATJO</name>
<reference evidence="1" key="1">
    <citation type="submission" date="2022-08" db="EMBL/GenBank/DDBJ databases">
        <title>Genome sequencing of akame (Lates japonicus).</title>
        <authorList>
            <person name="Hashiguchi Y."/>
            <person name="Takahashi H."/>
        </authorList>
    </citation>
    <scope>NUCLEOTIDE SEQUENCE</scope>
    <source>
        <strain evidence="1">Kochi</strain>
    </source>
</reference>